<evidence type="ECO:0000313" key="1">
    <source>
        <dbReference type="EMBL" id="RJG40112.1"/>
    </source>
</evidence>
<dbReference type="Gene3D" id="2.60.40.10">
    <property type="entry name" value="Immunoglobulins"/>
    <property type="match status" value="1"/>
</dbReference>
<dbReference type="EMBL" id="QZCH01000029">
    <property type="protein sequence ID" value="RJG40112.1"/>
    <property type="molecule type" value="Genomic_DNA"/>
</dbReference>
<dbReference type="CDD" id="cd07184">
    <property type="entry name" value="E_set_Isoamylase_like_N"/>
    <property type="match status" value="1"/>
</dbReference>
<name>A0A418YAX4_9GAMM</name>
<keyword evidence="2" id="KW-1185">Reference proteome</keyword>
<reference evidence="1 2" key="1">
    <citation type="submission" date="2018-09" db="EMBL/GenBank/DDBJ databases">
        <authorList>
            <person name="Wang F."/>
        </authorList>
    </citation>
    <scope>NUCLEOTIDE SEQUENCE [LARGE SCALE GENOMIC DNA]</scope>
    <source>
        <strain evidence="1 2">PLHSC7-2</strain>
    </source>
</reference>
<gene>
    <name evidence="1" type="ORF">D1Z90_17320</name>
</gene>
<evidence type="ECO:0000313" key="2">
    <source>
        <dbReference type="Proteomes" id="UP000283255"/>
    </source>
</evidence>
<dbReference type="OrthoDB" id="5451596at2"/>
<organism evidence="1 2">
    <name type="scientific">Motilimonas pumila</name>
    <dbReference type="NCBI Taxonomy" id="2303987"/>
    <lineage>
        <taxon>Bacteria</taxon>
        <taxon>Pseudomonadati</taxon>
        <taxon>Pseudomonadota</taxon>
        <taxon>Gammaproteobacteria</taxon>
        <taxon>Alteromonadales</taxon>
        <taxon>Alteromonadales genera incertae sedis</taxon>
        <taxon>Motilimonas</taxon>
    </lineage>
</organism>
<dbReference type="InterPro" id="IPR014756">
    <property type="entry name" value="Ig_E-set"/>
</dbReference>
<accession>A0A418YAX4</accession>
<proteinExistence type="predicted"/>
<dbReference type="Proteomes" id="UP000283255">
    <property type="component" value="Unassembled WGS sequence"/>
</dbReference>
<sequence>MPVTKRFLKSKPIVKVTFEVEKEAAKDADKIFLVGEFNEWLPIELQKFKNGKFKTALDVATDGQTEFQYRFKLVQPDGSEVFDNDWQADAYVKNEFGTDNSVLRVYP</sequence>
<dbReference type="SUPFAM" id="SSF81296">
    <property type="entry name" value="E set domains"/>
    <property type="match status" value="1"/>
</dbReference>
<protein>
    <submittedName>
        <fullName evidence="1">1,4-alpha-glucan branching protein</fullName>
    </submittedName>
</protein>
<dbReference type="RefSeq" id="WP_119912055.1">
    <property type="nucleotide sequence ID" value="NZ_QZCH01000029.1"/>
</dbReference>
<reference evidence="1 2" key="2">
    <citation type="submission" date="2019-01" db="EMBL/GenBank/DDBJ databases">
        <title>Motilimonas pumilus sp. nov., isolated from the gut of sea cucumber (Apostichopus japonicus).</title>
        <authorList>
            <person name="Wang F.-Q."/>
            <person name="Ren L.-H."/>
            <person name="Lin Y.-W."/>
            <person name="Sun G.-H."/>
            <person name="Du Z.-J."/>
            <person name="Zhao J.-X."/>
            <person name="Liu X.-J."/>
            <person name="Liu L.-J."/>
        </authorList>
    </citation>
    <scope>NUCLEOTIDE SEQUENCE [LARGE SCALE GENOMIC DNA]</scope>
    <source>
        <strain evidence="1 2">PLHSC7-2</strain>
    </source>
</reference>
<comment type="caution">
    <text evidence="1">The sequence shown here is derived from an EMBL/GenBank/DDBJ whole genome shotgun (WGS) entry which is preliminary data.</text>
</comment>
<dbReference type="InterPro" id="IPR013783">
    <property type="entry name" value="Ig-like_fold"/>
</dbReference>
<dbReference type="AlphaFoldDB" id="A0A418YAX4"/>